<evidence type="ECO:0000313" key="2">
    <source>
        <dbReference type="Proteomes" id="UP000641646"/>
    </source>
</evidence>
<comment type="caution">
    <text evidence="1">The sequence shown here is derived from an EMBL/GenBank/DDBJ whole genome shotgun (WGS) entry which is preliminary data.</text>
</comment>
<keyword evidence="2" id="KW-1185">Reference proteome</keyword>
<dbReference type="RefSeq" id="WP_190472369.1">
    <property type="nucleotide sequence ID" value="NZ_JACJPW010000101.1"/>
</dbReference>
<evidence type="ECO:0000313" key="1">
    <source>
        <dbReference type="EMBL" id="MBD2184956.1"/>
    </source>
</evidence>
<sequence length="84" mass="9679">MRHILTRHHPDYWDGSTRTTQTFLRRNMTINEIENAIESVIDQNHQRLSRLGANGSDKVEGLVNGTIYILQVSRGRIGSFYPKP</sequence>
<dbReference type="Proteomes" id="UP000641646">
    <property type="component" value="Unassembled WGS sequence"/>
</dbReference>
<evidence type="ECO:0008006" key="3">
    <source>
        <dbReference type="Google" id="ProtNLM"/>
    </source>
</evidence>
<name>A0A926ZLC8_9CYAN</name>
<dbReference type="AlphaFoldDB" id="A0A926ZLC8"/>
<proteinExistence type="predicted"/>
<organism evidence="1 2">
    <name type="scientific">Aerosakkonema funiforme FACHB-1375</name>
    <dbReference type="NCBI Taxonomy" id="2949571"/>
    <lineage>
        <taxon>Bacteria</taxon>
        <taxon>Bacillati</taxon>
        <taxon>Cyanobacteriota</taxon>
        <taxon>Cyanophyceae</taxon>
        <taxon>Oscillatoriophycideae</taxon>
        <taxon>Aerosakkonematales</taxon>
        <taxon>Aerosakkonemataceae</taxon>
        <taxon>Aerosakkonema</taxon>
    </lineage>
</organism>
<gene>
    <name evidence="1" type="ORF">H6G03_28445</name>
</gene>
<reference evidence="1" key="1">
    <citation type="journal article" date="2015" name="ISME J.">
        <title>Draft Genome Sequence of Streptomyces incarnatus NRRL8089, which Produces the Nucleoside Antibiotic Sinefungin.</title>
        <authorList>
            <person name="Oshima K."/>
            <person name="Hattori M."/>
            <person name="Shimizu H."/>
            <person name="Fukuda K."/>
            <person name="Nemoto M."/>
            <person name="Inagaki K."/>
            <person name="Tamura T."/>
        </authorList>
    </citation>
    <scope>NUCLEOTIDE SEQUENCE</scope>
    <source>
        <strain evidence="1">FACHB-1375</strain>
    </source>
</reference>
<accession>A0A926ZLC8</accession>
<protein>
    <recommendedName>
        <fullName evidence="3">Bacterial EndoU nuclease domain-containing protein</fullName>
    </recommendedName>
</protein>
<dbReference type="EMBL" id="JACJPW010000101">
    <property type="protein sequence ID" value="MBD2184956.1"/>
    <property type="molecule type" value="Genomic_DNA"/>
</dbReference>
<reference evidence="1" key="2">
    <citation type="submission" date="2020-08" db="EMBL/GenBank/DDBJ databases">
        <authorList>
            <person name="Chen M."/>
            <person name="Teng W."/>
            <person name="Zhao L."/>
            <person name="Hu C."/>
            <person name="Zhou Y."/>
            <person name="Han B."/>
            <person name="Song L."/>
            <person name="Shu W."/>
        </authorList>
    </citation>
    <scope>NUCLEOTIDE SEQUENCE</scope>
    <source>
        <strain evidence="1">FACHB-1375</strain>
    </source>
</reference>